<accession>A0ABR0QLC9</accession>
<dbReference type="InterPro" id="IPR044730">
    <property type="entry name" value="RNase_H-like_dom_plant"/>
</dbReference>
<dbReference type="Pfam" id="PF13456">
    <property type="entry name" value="RVT_3"/>
    <property type="match status" value="1"/>
</dbReference>
<evidence type="ECO:0000259" key="1">
    <source>
        <dbReference type="Pfam" id="PF13456"/>
    </source>
</evidence>
<dbReference type="InterPro" id="IPR036397">
    <property type="entry name" value="RNaseH_sf"/>
</dbReference>
<name>A0ABR0QLC9_GOSAR</name>
<dbReference type="EMBL" id="JARKNE010000003">
    <property type="protein sequence ID" value="KAK5839648.1"/>
    <property type="molecule type" value="Genomic_DNA"/>
</dbReference>
<dbReference type="Gene3D" id="3.30.420.10">
    <property type="entry name" value="Ribonuclease H-like superfamily/Ribonuclease H"/>
    <property type="match status" value="1"/>
</dbReference>
<dbReference type="InterPro" id="IPR012337">
    <property type="entry name" value="RNaseH-like_sf"/>
</dbReference>
<dbReference type="InterPro" id="IPR052929">
    <property type="entry name" value="RNase_H-like_EbsB-rel"/>
</dbReference>
<dbReference type="SUPFAM" id="SSF53098">
    <property type="entry name" value="Ribonuclease H-like"/>
    <property type="match status" value="1"/>
</dbReference>
<evidence type="ECO:0000313" key="3">
    <source>
        <dbReference type="Proteomes" id="UP001358586"/>
    </source>
</evidence>
<protein>
    <recommendedName>
        <fullName evidence="1">RNase H type-1 domain-containing protein</fullName>
    </recommendedName>
</protein>
<sequence>MEKVWRKPLQGVVKINFDATITGKKMSYRLVARDHDGLVLSGRAGVLDKNVQVEWAKLQALEESISSAQSKNWSKLEFEFYCVSLVNHFNKKNDDITTMGHRIQEIYRLMGPFYSFNFTWAPRCCNKVADYLCNWAKAKNCTMDFNMDYPSDIHELVLNDAIS</sequence>
<proteinExistence type="predicted"/>
<dbReference type="InterPro" id="IPR002156">
    <property type="entry name" value="RNaseH_domain"/>
</dbReference>
<reference evidence="2 3" key="1">
    <citation type="submission" date="2023-03" db="EMBL/GenBank/DDBJ databases">
        <title>WGS of Gossypium arboreum.</title>
        <authorList>
            <person name="Yu D."/>
        </authorList>
    </citation>
    <scope>NUCLEOTIDE SEQUENCE [LARGE SCALE GENOMIC DNA]</scope>
    <source>
        <tissue evidence="2">Leaf</tissue>
    </source>
</reference>
<evidence type="ECO:0000313" key="2">
    <source>
        <dbReference type="EMBL" id="KAK5839648.1"/>
    </source>
</evidence>
<organism evidence="2 3">
    <name type="scientific">Gossypium arboreum</name>
    <name type="common">Tree cotton</name>
    <name type="synonym">Gossypium nanking</name>
    <dbReference type="NCBI Taxonomy" id="29729"/>
    <lineage>
        <taxon>Eukaryota</taxon>
        <taxon>Viridiplantae</taxon>
        <taxon>Streptophyta</taxon>
        <taxon>Embryophyta</taxon>
        <taxon>Tracheophyta</taxon>
        <taxon>Spermatophyta</taxon>
        <taxon>Magnoliopsida</taxon>
        <taxon>eudicotyledons</taxon>
        <taxon>Gunneridae</taxon>
        <taxon>Pentapetalae</taxon>
        <taxon>rosids</taxon>
        <taxon>malvids</taxon>
        <taxon>Malvales</taxon>
        <taxon>Malvaceae</taxon>
        <taxon>Malvoideae</taxon>
        <taxon>Gossypium</taxon>
    </lineage>
</organism>
<keyword evidence="3" id="KW-1185">Reference proteome</keyword>
<dbReference type="PANTHER" id="PTHR47074:SF48">
    <property type="entry name" value="POLYNUCLEOTIDYL TRANSFERASE, RIBONUCLEASE H-LIKE SUPERFAMILY PROTEIN"/>
    <property type="match status" value="1"/>
</dbReference>
<feature type="domain" description="RNase H type-1" evidence="1">
    <location>
        <begin position="16"/>
        <end position="136"/>
    </location>
</feature>
<comment type="caution">
    <text evidence="2">The sequence shown here is derived from an EMBL/GenBank/DDBJ whole genome shotgun (WGS) entry which is preliminary data.</text>
</comment>
<dbReference type="PANTHER" id="PTHR47074">
    <property type="entry name" value="BNAC02G40300D PROTEIN"/>
    <property type="match status" value="1"/>
</dbReference>
<dbReference type="CDD" id="cd06222">
    <property type="entry name" value="RNase_H_like"/>
    <property type="match status" value="1"/>
</dbReference>
<dbReference type="Proteomes" id="UP001358586">
    <property type="component" value="Chromosome 3"/>
</dbReference>
<gene>
    <name evidence="2" type="ORF">PVK06_008466</name>
</gene>